<protein>
    <recommendedName>
        <fullName evidence="9">Probable butyrate kinase</fullName>
        <shortName evidence="9">BK</shortName>
        <ecNumber evidence="9">2.7.2.7</ecNumber>
    </recommendedName>
    <alternativeName>
        <fullName evidence="9">Branched-chain carboxylic acid kinase</fullName>
    </alternativeName>
</protein>
<dbReference type="PRINTS" id="PR00471">
    <property type="entry name" value="ACETATEKNASE"/>
</dbReference>
<dbReference type="PIRSF" id="PIRSF036458">
    <property type="entry name" value="Butyrate_kin"/>
    <property type="match status" value="1"/>
</dbReference>
<evidence type="ECO:0000256" key="10">
    <source>
        <dbReference type="RuleBase" id="RU003835"/>
    </source>
</evidence>
<dbReference type="EC" id="2.7.2.7" evidence="9"/>
<dbReference type="SUPFAM" id="SSF53067">
    <property type="entry name" value="Actin-like ATPase domain"/>
    <property type="match status" value="2"/>
</dbReference>
<dbReference type="GO" id="GO:0005737">
    <property type="term" value="C:cytoplasm"/>
    <property type="evidence" value="ECO:0007669"/>
    <property type="project" value="UniProtKB-SubCell"/>
</dbReference>
<dbReference type="InterPro" id="IPR000890">
    <property type="entry name" value="Aliphatic_acid_kin_short-chain"/>
</dbReference>
<evidence type="ECO:0000256" key="2">
    <source>
        <dbReference type="ARBA" id="ARBA00008748"/>
    </source>
</evidence>
<evidence type="ECO:0000256" key="1">
    <source>
        <dbReference type="ARBA" id="ARBA00004496"/>
    </source>
</evidence>
<keyword evidence="3 9" id="KW-0963">Cytoplasm</keyword>
<proteinExistence type="inferred from homology"/>
<dbReference type="InterPro" id="IPR023865">
    <property type="entry name" value="Aliphatic_acid_kinase_CS"/>
</dbReference>
<evidence type="ECO:0000313" key="12">
    <source>
        <dbReference type="Proteomes" id="UP000035159"/>
    </source>
</evidence>
<evidence type="ECO:0000256" key="4">
    <source>
        <dbReference type="ARBA" id="ARBA00022679"/>
    </source>
</evidence>
<evidence type="ECO:0000313" key="11">
    <source>
        <dbReference type="EMBL" id="AKI98160.1"/>
    </source>
</evidence>
<reference evidence="11 12" key="1">
    <citation type="submission" date="2015-04" db="EMBL/GenBank/DDBJ databases">
        <title>Complete Genome Sequence of Kosmotoga pacifica SLHLJ1.</title>
        <authorList>
            <person name="Jiang L.J."/>
            <person name="Shao Z.Z."/>
            <person name="Jebbar M."/>
        </authorList>
    </citation>
    <scope>NUCLEOTIDE SEQUENCE [LARGE SCALE GENOMIC DNA]</scope>
    <source>
        <strain evidence="11 12">SLHLJ1</strain>
    </source>
</reference>
<comment type="catalytic activity">
    <reaction evidence="8 9">
        <text>butanoate + ATP = butanoyl phosphate + ADP</text>
        <dbReference type="Rhea" id="RHEA:13585"/>
        <dbReference type="ChEBI" id="CHEBI:17968"/>
        <dbReference type="ChEBI" id="CHEBI:30616"/>
        <dbReference type="ChEBI" id="CHEBI:58079"/>
        <dbReference type="ChEBI" id="CHEBI:456216"/>
        <dbReference type="EC" id="2.7.2.7"/>
    </reaction>
</comment>
<dbReference type="PROSITE" id="PS01075">
    <property type="entry name" value="ACETATE_KINASE_1"/>
    <property type="match status" value="1"/>
</dbReference>
<dbReference type="CDD" id="cd24011">
    <property type="entry name" value="ASKHA_NBD_BK"/>
    <property type="match status" value="1"/>
</dbReference>
<dbReference type="EMBL" id="CP011232">
    <property type="protein sequence ID" value="AKI98160.1"/>
    <property type="molecule type" value="Genomic_DNA"/>
</dbReference>
<organism evidence="11 12">
    <name type="scientific">Kosmotoga pacifica</name>
    <dbReference type="NCBI Taxonomy" id="1330330"/>
    <lineage>
        <taxon>Bacteria</taxon>
        <taxon>Thermotogati</taxon>
        <taxon>Thermotogota</taxon>
        <taxon>Thermotogae</taxon>
        <taxon>Kosmotogales</taxon>
        <taxon>Kosmotogaceae</taxon>
        <taxon>Kosmotoga</taxon>
    </lineage>
</organism>
<dbReference type="GO" id="GO:0006083">
    <property type="term" value="P:acetate metabolic process"/>
    <property type="evidence" value="ECO:0007669"/>
    <property type="project" value="TreeGrafter"/>
</dbReference>
<dbReference type="Pfam" id="PF00871">
    <property type="entry name" value="Acetate_kinase"/>
    <property type="match status" value="1"/>
</dbReference>
<dbReference type="HAMAP" id="MF_00542">
    <property type="entry name" value="Butyrate_kinase"/>
    <property type="match status" value="1"/>
</dbReference>
<dbReference type="GO" id="GO:0047761">
    <property type="term" value="F:butyrate kinase activity"/>
    <property type="evidence" value="ECO:0007669"/>
    <property type="project" value="UniProtKB-UniRule"/>
</dbReference>
<evidence type="ECO:0000256" key="7">
    <source>
        <dbReference type="ARBA" id="ARBA00022840"/>
    </source>
</evidence>
<dbReference type="AlphaFoldDB" id="A0A0G2Z979"/>
<dbReference type="Proteomes" id="UP000035159">
    <property type="component" value="Chromosome"/>
</dbReference>
<dbReference type="GO" id="GO:0005524">
    <property type="term" value="F:ATP binding"/>
    <property type="evidence" value="ECO:0007669"/>
    <property type="project" value="UniProtKB-KW"/>
</dbReference>
<gene>
    <name evidence="9" type="primary">buk</name>
    <name evidence="11" type="ORF">IX53_10340</name>
</gene>
<keyword evidence="6 9" id="KW-0418">Kinase</keyword>
<dbReference type="NCBIfam" id="NF002834">
    <property type="entry name" value="PRK03011.1-5"/>
    <property type="match status" value="1"/>
</dbReference>
<dbReference type="InterPro" id="IPR011245">
    <property type="entry name" value="Butyrate_kin"/>
</dbReference>
<keyword evidence="4 9" id="KW-0808">Transferase</keyword>
<evidence type="ECO:0000256" key="3">
    <source>
        <dbReference type="ARBA" id="ARBA00022490"/>
    </source>
</evidence>
<comment type="subcellular location">
    <subcellularLocation>
        <location evidence="1 9">Cytoplasm</location>
    </subcellularLocation>
</comment>
<dbReference type="OrthoDB" id="9771859at2"/>
<dbReference type="GO" id="GO:0008776">
    <property type="term" value="F:acetate kinase activity"/>
    <property type="evidence" value="ECO:0007669"/>
    <property type="project" value="TreeGrafter"/>
</dbReference>
<dbReference type="Gene3D" id="3.30.420.40">
    <property type="match status" value="2"/>
</dbReference>
<dbReference type="NCBIfam" id="TIGR02707">
    <property type="entry name" value="butyr_kinase"/>
    <property type="match status" value="1"/>
</dbReference>
<comment type="similarity">
    <text evidence="2 9 10">Belongs to the acetokinase family.</text>
</comment>
<keyword evidence="7 9" id="KW-0067">ATP-binding</keyword>
<keyword evidence="5 9" id="KW-0547">Nucleotide-binding</keyword>
<evidence type="ECO:0000256" key="5">
    <source>
        <dbReference type="ARBA" id="ARBA00022741"/>
    </source>
</evidence>
<evidence type="ECO:0000256" key="8">
    <source>
        <dbReference type="ARBA" id="ARBA00048596"/>
    </source>
</evidence>
<name>A0A0G2Z979_9BACT</name>
<sequence length="355" mass="38613">MRILVINPGSTSTKLGIYEDKQITRKEYVKHSPEEEEGMAVPDKVEARARAIEKFLSKNGYRVKDFNAIACRGGILPPLESGTYQVDEDMVNYLLHKAILDHPSNYAAPIGMILSKGEIPVFITDPVSVDELCPEARLTGIPQLKRMSLFHALNMKAVAREVAKEMETDVSKLTFVITHLGGGISVGLQVNGKMIDVNNSKDEGPFGSNRSGDLPVGDVVEKAFSGQFSEKELIKRYSSRGGLIAYLGTDNLQEVLQRAKNDEYAKKVLQAMVYQIAKEIGGLCAVAGGNVDAIILTGGMAYNPDFVEEIKSYISNFGLVVVKPGDNELLSLAMGAERVLSGEENAKCLSLEGIV</sequence>
<dbReference type="KEGG" id="kpf:IX53_10340"/>
<evidence type="ECO:0000256" key="6">
    <source>
        <dbReference type="ARBA" id="ARBA00022777"/>
    </source>
</evidence>
<dbReference type="STRING" id="1330330.IX53_10340"/>
<dbReference type="InterPro" id="IPR043129">
    <property type="entry name" value="ATPase_NBD"/>
</dbReference>
<dbReference type="PANTHER" id="PTHR21060">
    <property type="entry name" value="ACETATE KINASE"/>
    <property type="match status" value="1"/>
</dbReference>
<dbReference type="PANTHER" id="PTHR21060:SF20">
    <property type="entry name" value="BUTYRATE KINASE 1-RELATED"/>
    <property type="match status" value="1"/>
</dbReference>
<dbReference type="PATRIC" id="fig|1330330.3.peg.2101"/>
<dbReference type="RefSeq" id="WP_047755295.1">
    <property type="nucleotide sequence ID" value="NZ_CAJUHA010000010.1"/>
</dbReference>
<evidence type="ECO:0000256" key="9">
    <source>
        <dbReference type="HAMAP-Rule" id="MF_00542"/>
    </source>
</evidence>
<accession>A0A0G2Z979</accession>
<keyword evidence="12" id="KW-1185">Reference proteome</keyword>